<dbReference type="PROSITE" id="PS51722">
    <property type="entry name" value="G_TR_2"/>
    <property type="match status" value="1"/>
</dbReference>
<dbReference type="SUPFAM" id="SSF52540">
    <property type="entry name" value="P-loop containing nucleoside triphosphate hydrolases"/>
    <property type="match status" value="1"/>
</dbReference>
<feature type="compositionally biased region" description="Gly residues" evidence="3">
    <location>
        <begin position="693"/>
        <end position="711"/>
    </location>
</feature>
<dbReference type="InterPro" id="IPR005225">
    <property type="entry name" value="Small_GTP-bd"/>
</dbReference>
<dbReference type="NCBIfam" id="TIGR00231">
    <property type="entry name" value="small_GTP"/>
    <property type="match status" value="1"/>
</dbReference>
<dbReference type="GO" id="GO:0042256">
    <property type="term" value="P:cytosolic ribosome assembly"/>
    <property type="evidence" value="ECO:0007669"/>
    <property type="project" value="TreeGrafter"/>
</dbReference>
<dbReference type="InterPro" id="IPR027417">
    <property type="entry name" value="P-loop_NTPase"/>
</dbReference>
<dbReference type="SMART" id="SM00838">
    <property type="entry name" value="EFG_C"/>
    <property type="match status" value="1"/>
</dbReference>
<dbReference type="Pfam" id="PF00009">
    <property type="entry name" value="GTP_EFTU"/>
    <property type="match status" value="1"/>
</dbReference>
<dbReference type="InterPro" id="IPR020568">
    <property type="entry name" value="Ribosomal_Su5_D2-typ_SF"/>
</dbReference>
<keyword evidence="6" id="KW-1185">Reference proteome</keyword>
<dbReference type="GO" id="GO:1990904">
    <property type="term" value="C:ribonucleoprotein complex"/>
    <property type="evidence" value="ECO:0007669"/>
    <property type="project" value="TreeGrafter"/>
</dbReference>
<proteinExistence type="predicted"/>
<dbReference type="Proteomes" id="UP000323011">
    <property type="component" value="Unassembled WGS sequence"/>
</dbReference>
<evidence type="ECO:0000256" key="3">
    <source>
        <dbReference type="SAM" id="MobiDB-lite"/>
    </source>
</evidence>
<dbReference type="InterPro" id="IPR035647">
    <property type="entry name" value="EFG_III/V"/>
</dbReference>
<dbReference type="InterPro" id="IPR000795">
    <property type="entry name" value="T_Tr_GTP-bd_dom"/>
</dbReference>
<comment type="caution">
    <text evidence="5">The sequence shown here is derived from an EMBL/GenBank/DDBJ whole genome shotgun (WGS) entry which is preliminary data.</text>
</comment>
<dbReference type="PRINTS" id="PR00315">
    <property type="entry name" value="ELONGATNFCT"/>
</dbReference>
<dbReference type="SUPFAM" id="SSF54980">
    <property type="entry name" value="EF-G C-terminal domain-like"/>
    <property type="match status" value="2"/>
</dbReference>
<dbReference type="AlphaFoldDB" id="A0A5A8CSC7"/>
<feature type="region of interest" description="Disordered" evidence="3">
    <location>
        <begin position="570"/>
        <end position="595"/>
    </location>
</feature>
<dbReference type="Gene3D" id="2.40.30.10">
    <property type="entry name" value="Translation factors"/>
    <property type="match status" value="1"/>
</dbReference>
<accession>A0A5A8CSC7</accession>
<name>A0A5A8CSC7_CAFRO</name>
<dbReference type="Gene3D" id="3.40.50.300">
    <property type="entry name" value="P-loop containing nucleotide triphosphate hydrolases"/>
    <property type="match status" value="1"/>
</dbReference>
<dbReference type="PANTHER" id="PTHR42908">
    <property type="entry name" value="TRANSLATION ELONGATION FACTOR-RELATED"/>
    <property type="match status" value="1"/>
</dbReference>
<dbReference type="EMBL" id="VLTN01000005">
    <property type="protein sequence ID" value="KAA0156025.1"/>
    <property type="molecule type" value="Genomic_DNA"/>
</dbReference>
<feature type="region of interest" description="Disordered" evidence="3">
    <location>
        <begin position="232"/>
        <end position="261"/>
    </location>
</feature>
<keyword evidence="2" id="KW-0342">GTP-binding</keyword>
<dbReference type="Pfam" id="PF00679">
    <property type="entry name" value="EFG_C"/>
    <property type="match status" value="1"/>
</dbReference>
<feature type="compositionally biased region" description="Low complexity" evidence="3">
    <location>
        <begin position="242"/>
        <end position="261"/>
    </location>
</feature>
<evidence type="ECO:0000256" key="2">
    <source>
        <dbReference type="ARBA" id="ARBA00023134"/>
    </source>
</evidence>
<dbReference type="GO" id="GO:0043022">
    <property type="term" value="F:ribosome binding"/>
    <property type="evidence" value="ECO:0007669"/>
    <property type="project" value="TreeGrafter"/>
</dbReference>
<dbReference type="Gene3D" id="3.30.70.870">
    <property type="entry name" value="Elongation Factor G (Translational Gtpase), domain 3"/>
    <property type="match status" value="1"/>
</dbReference>
<evidence type="ECO:0000259" key="4">
    <source>
        <dbReference type="PROSITE" id="PS51722"/>
    </source>
</evidence>
<evidence type="ECO:0000256" key="1">
    <source>
        <dbReference type="ARBA" id="ARBA00022741"/>
    </source>
</evidence>
<dbReference type="SUPFAM" id="SSF54211">
    <property type="entry name" value="Ribosomal protein S5 domain 2-like"/>
    <property type="match status" value="1"/>
</dbReference>
<protein>
    <recommendedName>
        <fullName evidence="4">Tr-type G domain-containing protein</fullName>
    </recommendedName>
</protein>
<feature type="region of interest" description="Disordered" evidence="3">
    <location>
        <begin position="689"/>
        <end position="731"/>
    </location>
</feature>
<evidence type="ECO:0000313" key="6">
    <source>
        <dbReference type="Proteomes" id="UP000323011"/>
    </source>
</evidence>
<feature type="compositionally biased region" description="Acidic residues" evidence="3">
    <location>
        <begin position="232"/>
        <end position="241"/>
    </location>
</feature>
<dbReference type="GO" id="GO:0003924">
    <property type="term" value="F:GTPase activity"/>
    <property type="evidence" value="ECO:0007669"/>
    <property type="project" value="InterPro"/>
</dbReference>
<dbReference type="Gene3D" id="3.30.70.240">
    <property type="match status" value="1"/>
</dbReference>
<feature type="domain" description="Tr-type G" evidence="4">
    <location>
        <begin position="18"/>
        <end position="335"/>
    </location>
</feature>
<organism evidence="5 6">
    <name type="scientific">Cafeteria roenbergensis</name>
    <name type="common">Marine flagellate</name>
    <dbReference type="NCBI Taxonomy" id="33653"/>
    <lineage>
        <taxon>Eukaryota</taxon>
        <taxon>Sar</taxon>
        <taxon>Stramenopiles</taxon>
        <taxon>Bigyra</taxon>
        <taxon>Opalozoa</taxon>
        <taxon>Bicosoecida</taxon>
        <taxon>Cafeteriaceae</taxon>
        <taxon>Cafeteria</taxon>
    </lineage>
</organism>
<dbReference type="GO" id="GO:0005829">
    <property type="term" value="C:cytosol"/>
    <property type="evidence" value="ECO:0007669"/>
    <property type="project" value="TreeGrafter"/>
</dbReference>
<dbReference type="PANTHER" id="PTHR42908:SF3">
    <property type="entry name" value="ELONGATION FACTOR-LIKE GTPASE 1"/>
    <property type="match status" value="1"/>
</dbReference>
<dbReference type="FunFam" id="3.30.70.870:FF:000002">
    <property type="entry name" value="Translation elongation factor 2"/>
    <property type="match status" value="1"/>
</dbReference>
<gene>
    <name evidence="5" type="ORF">FNF29_01443</name>
</gene>
<evidence type="ECO:0000313" key="5">
    <source>
        <dbReference type="EMBL" id="KAA0156025.1"/>
    </source>
</evidence>
<dbReference type="InterPro" id="IPR000640">
    <property type="entry name" value="EFG_V-like"/>
</dbReference>
<feature type="compositionally biased region" description="Low complexity" evidence="3">
    <location>
        <begin position="712"/>
        <end position="727"/>
    </location>
</feature>
<dbReference type="SUPFAM" id="SSF50447">
    <property type="entry name" value="Translation proteins"/>
    <property type="match status" value="2"/>
</dbReference>
<dbReference type="Gene3D" id="3.30.230.10">
    <property type="match status" value="1"/>
</dbReference>
<reference evidence="5 6" key="1">
    <citation type="submission" date="2019-07" db="EMBL/GenBank/DDBJ databases">
        <title>Genomes of Cafeteria roenbergensis.</title>
        <authorList>
            <person name="Fischer M.G."/>
            <person name="Hackl T."/>
            <person name="Roman M."/>
        </authorList>
    </citation>
    <scope>NUCLEOTIDE SEQUENCE [LARGE SCALE GENOMIC DNA]</scope>
    <source>
        <strain evidence="5 6">BVI</strain>
    </source>
</reference>
<sequence>MATRISSDRLRKLQSATPHLRTLCILAHVDHGKTTLTDSLISSNGIISDKLAGKIRYMDSLEEEQRRGITMKSSAIALLHYGKPWRNARRGLLAKLEAAELAASPGMGADAARAAAKAKLPPSVPYLLHLVDTPGHVDFSADVATAARLCDGAFLVVDAAEGVCIQTQAVLRTAYAEGLRVCLVLNKVDRLITELRLTPREAFDRLSRTLEAVNAFAASLYAAERFAEAAAADEDDEDDEAAAAPGAPEAPQSKSAVASDAAAVKGPSGAHHVAIDERRERSLLFDPARGNVVFASAAHGWAFSTADFAEWWSPRLGLPAKRVREGLWGEFQFSKRDGGRIKPAKVGAGSTSIMAVELMLAPVWKVYETAGIGDPAYGAGGVPPGRGTSTSATVAAAAAAAAAEGERVAKKLCKMAGRLGIELDPKLVGPRVSADDRAPAFMRAWLPLAPCVLSVAERHLPCPREAGPLRAAKLVPRTPPGATPALAAALARCRAAIASADPSPDAPVLAYASKIFAVSATDITPHPQALPVRKGMPVGAFDGVSLSFDPAGAAGGSAAEAAPGAGAAEGAAAAAAGPEEDDEADEALPAAARGSAAMPGPVFPANVDDVGQCSSAGGFTSAPAQVGGSSGGGGGGGGGVAGETLMAFLRVFSGTLTSSSPVIVLGPRYDPASDPGRFARDPRKAGAALLGEGSLGGSSQMGGGDGEGGFDARGSSAAAGSRGSAAGPPSIMEPRHSLPLFLMMARDLQPVTAVPAGNVAAVATLERCIIKTATISSFVCAAPLASLTVQTTPLVSVSVEARDPTHTSAVETGLRLLQQGDPCVDVEVTAKGELLLACLGPLHLERCLSDLRERFCRGVALVAAEEVAAEEEADAADDADAAAVAAAGAEEAAAGAAGTATSDDAGDAAAAVCSAAELFGAASLTSLLGSLQQGFRLASSAGPLCGEPVWGVAYLLSEVMLKLPPGSLSGSASGSAGALRLPGSGNVMATARVACEHAIRRAPMRIVEGWLRCQLTCSSGRSGGGEHMGNLYGVLARRRGRVVDERMLEGTSTFLVEAILPMTAAAGFAEALRGATSGAATSPQMVFSHWEAIDEDPFFRPKTASELEEFGDTVHAGQQRNTARELVKEVRRRKGLDLDRRIVVAAEKQRTLARKR</sequence>
<dbReference type="InterPro" id="IPR014721">
    <property type="entry name" value="Ribsml_uS5_D2-typ_fold_subgr"/>
</dbReference>
<keyword evidence="1" id="KW-0547">Nucleotide-binding</keyword>
<dbReference type="OMA" id="FARCDIQ"/>
<dbReference type="GO" id="GO:0005525">
    <property type="term" value="F:GTP binding"/>
    <property type="evidence" value="ECO:0007669"/>
    <property type="project" value="UniProtKB-KW"/>
</dbReference>
<dbReference type="InterPro" id="IPR009000">
    <property type="entry name" value="Transl_B-barrel_sf"/>
</dbReference>